<comment type="caution">
    <text evidence="1">The sequence shown here is derived from an EMBL/GenBank/DDBJ whole genome shotgun (WGS) entry which is preliminary data.</text>
</comment>
<evidence type="ECO:0000313" key="1">
    <source>
        <dbReference type="EMBL" id="KAK0059305.1"/>
    </source>
</evidence>
<dbReference type="AlphaFoldDB" id="A0AAD8BRE2"/>
<evidence type="ECO:0000313" key="2">
    <source>
        <dbReference type="Proteomes" id="UP001233172"/>
    </source>
</evidence>
<gene>
    <name evidence="1" type="ORF">Bpfe_011381</name>
</gene>
<reference evidence="1" key="2">
    <citation type="submission" date="2023-04" db="EMBL/GenBank/DDBJ databases">
        <authorList>
            <person name="Bu L."/>
            <person name="Lu L."/>
            <person name="Laidemitt M.R."/>
            <person name="Zhang S.M."/>
            <person name="Mutuku M."/>
            <person name="Mkoji G."/>
            <person name="Steinauer M."/>
            <person name="Loker E.S."/>
        </authorList>
    </citation>
    <scope>NUCLEOTIDE SEQUENCE</scope>
    <source>
        <strain evidence="1">KasaAsao</strain>
        <tissue evidence="1">Whole Snail</tissue>
    </source>
</reference>
<protein>
    <submittedName>
        <fullName evidence="1">Uncharacterized protein</fullName>
    </submittedName>
</protein>
<organism evidence="1 2">
    <name type="scientific">Biomphalaria pfeifferi</name>
    <name type="common">Bloodfluke planorb</name>
    <name type="synonym">Freshwater snail</name>
    <dbReference type="NCBI Taxonomy" id="112525"/>
    <lineage>
        <taxon>Eukaryota</taxon>
        <taxon>Metazoa</taxon>
        <taxon>Spiralia</taxon>
        <taxon>Lophotrochozoa</taxon>
        <taxon>Mollusca</taxon>
        <taxon>Gastropoda</taxon>
        <taxon>Heterobranchia</taxon>
        <taxon>Euthyneura</taxon>
        <taxon>Panpulmonata</taxon>
        <taxon>Hygrophila</taxon>
        <taxon>Lymnaeoidea</taxon>
        <taxon>Planorbidae</taxon>
        <taxon>Biomphalaria</taxon>
    </lineage>
</organism>
<sequence>MALTLNACNLPASTVYQESSGFLSAVLVSAVKEVPNYESFSSQLLVKLGNAGRALMGEVSPLLCVDLGSSEVQYHQLTIN</sequence>
<dbReference type="EMBL" id="JASAOG010000043">
    <property type="protein sequence ID" value="KAK0059305.1"/>
    <property type="molecule type" value="Genomic_DNA"/>
</dbReference>
<dbReference type="Proteomes" id="UP001233172">
    <property type="component" value="Unassembled WGS sequence"/>
</dbReference>
<name>A0AAD8BRE2_BIOPF</name>
<keyword evidence="2" id="KW-1185">Reference proteome</keyword>
<proteinExistence type="predicted"/>
<reference evidence="1" key="1">
    <citation type="journal article" date="2023" name="PLoS Negl. Trop. Dis.">
        <title>A genome sequence for Biomphalaria pfeifferi, the major vector snail for the human-infecting parasite Schistosoma mansoni.</title>
        <authorList>
            <person name="Bu L."/>
            <person name="Lu L."/>
            <person name="Laidemitt M.R."/>
            <person name="Zhang S.M."/>
            <person name="Mutuku M."/>
            <person name="Mkoji G."/>
            <person name="Steinauer M."/>
            <person name="Loker E.S."/>
        </authorList>
    </citation>
    <scope>NUCLEOTIDE SEQUENCE</scope>
    <source>
        <strain evidence="1">KasaAsao</strain>
    </source>
</reference>
<accession>A0AAD8BRE2</accession>